<sequence length="220" mass="23971">MLGLFKFRIALTLVIFCAWVTETQAQITCSPYAVNLSDAVCECIFGYEFKDEARTICGPESVQENIGTDTADATTELPTTTMVASSVSNTVTGKTTSAATKIPESTATMSTAATMIANSTAKTDNTTSTTTARTTSTTTVKTTSNTTKATDKSNRNNTRNNDEIYLIIGVLLMVVFLFLLLGIVHVARKQFVIQKSKDHNTIVSDNYTQCKYKQQRNLNV</sequence>
<dbReference type="EMBL" id="GBXI01008088">
    <property type="protein sequence ID" value="JAD06204.1"/>
    <property type="molecule type" value="Transcribed_RNA"/>
</dbReference>
<feature type="region of interest" description="Disordered" evidence="1">
    <location>
        <begin position="124"/>
        <end position="158"/>
    </location>
</feature>
<evidence type="ECO:0000256" key="3">
    <source>
        <dbReference type="SAM" id="SignalP"/>
    </source>
</evidence>
<keyword evidence="2" id="KW-0812">Transmembrane</keyword>
<organism evidence="4">
    <name type="scientific">Zeugodacus cucurbitae</name>
    <name type="common">Melon fruit fly</name>
    <name type="synonym">Bactrocera cucurbitae</name>
    <dbReference type="NCBI Taxonomy" id="28588"/>
    <lineage>
        <taxon>Eukaryota</taxon>
        <taxon>Metazoa</taxon>
        <taxon>Ecdysozoa</taxon>
        <taxon>Arthropoda</taxon>
        <taxon>Hexapoda</taxon>
        <taxon>Insecta</taxon>
        <taxon>Pterygota</taxon>
        <taxon>Neoptera</taxon>
        <taxon>Endopterygota</taxon>
        <taxon>Diptera</taxon>
        <taxon>Brachycera</taxon>
        <taxon>Muscomorpha</taxon>
        <taxon>Tephritoidea</taxon>
        <taxon>Tephritidae</taxon>
        <taxon>Zeugodacus</taxon>
        <taxon>Zeugodacus</taxon>
    </lineage>
</organism>
<feature type="signal peptide" evidence="3">
    <location>
        <begin position="1"/>
        <end position="25"/>
    </location>
</feature>
<proteinExistence type="predicted"/>
<reference evidence="4" key="1">
    <citation type="submission" date="2014-11" db="EMBL/GenBank/DDBJ databases">
        <authorList>
            <person name="Geib S."/>
        </authorList>
    </citation>
    <scope>NUCLEOTIDE SEQUENCE</scope>
</reference>
<name>A0A0A1X4F9_ZEUCU</name>
<reference evidence="4" key="2">
    <citation type="journal article" date="2015" name="Gigascience">
        <title>Reconstructing a comprehensive transcriptome assembly of a white-pupal translocated strain of the pest fruit fly Bactrocera cucurbitae.</title>
        <authorList>
            <person name="Sim S.B."/>
            <person name="Calla B."/>
            <person name="Hall B."/>
            <person name="DeRego T."/>
            <person name="Geib S.M."/>
        </authorList>
    </citation>
    <scope>NUCLEOTIDE SEQUENCE</scope>
</reference>
<feature type="transmembrane region" description="Helical" evidence="2">
    <location>
        <begin position="164"/>
        <end position="187"/>
    </location>
</feature>
<dbReference type="AlphaFoldDB" id="A0A0A1X4F9"/>
<evidence type="ECO:0000256" key="1">
    <source>
        <dbReference type="SAM" id="MobiDB-lite"/>
    </source>
</evidence>
<keyword evidence="2" id="KW-0472">Membrane</keyword>
<evidence type="ECO:0000313" key="4">
    <source>
        <dbReference type="EMBL" id="JAD06204.1"/>
    </source>
</evidence>
<feature type="chain" id="PRO_5001983115" evidence="3">
    <location>
        <begin position="26"/>
        <end position="220"/>
    </location>
</feature>
<accession>A0A0A1X4F9</accession>
<feature type="compositionally biased region" description="Low complexity" evidence="1">
    <location>
        <begin position="124"/>
        <end position="148"/>
    </location>
</feature>
<evidence type="ECO:0000256" key="2">
    <source>
        <dbReference type="SAM" id="Phobius"/>
    </source>
</evidence>
<gene>
    <name evidence="4" type="ORF">g.52641</name>
</gene>
<keyword evidence="3" id="KW-0732">Signal</keyword>
<protein>
    <submittedName>
        <fullName evidence="4">Uncharacterized protein</fullName>
    </submittedName>
</protein>
<keyword evidence="2" id="KW-1133">Transmembrane helix</keyword>